<dbReference type="InterPro" id="IPR036095">
    <property type="entry name" value="PTS_EIIB-like_sf"/>
</dbReference>
<keyword evidence="3" id="KW-0804">Transcription</keyword>
<evidence type="ECO:0000256" key="2">
    <source>
        <dbReference type="ARBA" id="ARBA00023015"/>
    </source>
</evidence>
<sequence>MPEPEIGYLAIHIAAALEREKLRRRTVPRALIVCSSGVGTSALLVTRIRSLLPEIQPGRVVSAFRVREVLAEDPSRPGRRHLPGAPLRAAGGAGLAASGGGRRRQGPPHGHGAAI</sequence>
<evidence type="ECO:0000313" key="5">
    <source>
        <dbReference type="EMBL" id="OTA40933.1"/>
    </source>
</evidence>
<evidence type="ECO:0000256" key="1">
    <source>
        <dbReference type="ARBA" id="ARBA00022679"/>
    </source>
</evidence>
<protein>
    <recommendedName>
        <fullName evidence="7">PRD domain-containing protein</fullName>
    </recommendedName>
</protein>
<evidence type="ECO:0000313" key="6">
    <source>
        <dbReference type="Proteomes" id="UP000194267"/>
    </source>
</evidence>
<feature type="compositionally biased region" description="Gly residues" evidence="4">
    <location>
        <begin position="91"/>
        <end position="100"/>
    </location>
</feature>
<evidence type="ECO:0008006" key="7">
    <source>
        <dbReference type="Google" id="ProtNLM"/>
    </source>
</evidence>
<dbReference type="SUPFAM" id="SSF52794">
    <property type="entry name" value="PTS system IIB component-like"/>
    <property type="match status" value="1"/>
</dbReference>
<proteinExistence type="predicted"/>
<dbReference type="AlphaFoldDB" id="A0A1Y2T6S8"/>
<comment type="caution">
    <text evidence="5">The sequence shown here is derived from an EMBL/GenBank/DDBJ whole genome shotgun (WGS) entry which is preliminary data.</text>
</comment>
<keyword evidence="1" id="KW-0808">Transferase</keyword>
<keyword evidence="2" id="KW-0805">Transcription regulation</keyword>
<accession>A0A1Y2T6S8</accession>
<evidence type="ECO:0000256" key="3">
    <source>
        <dbReference type="ARBA" id="ARBA00023163"/>
    </source>
</evidence>
<dbReference type="EMBL" id="LWLV01000997">
    <property type="protein sequence ID" value="OTA40933.1"/>
    <property type="molecule type" value="Genomic_DNA"/>
</dbReference>
<feature type="region of interest" description="Disordered" evidence="4">
    <location>
        <begin position="72"/>
        <end position="115"/>
    </location>
</feature>
<dbReference type="PANTHER" id="PTHR30185">
    <property type="entry name" value="CRYPTIC BETA-GLUCOSIDE BGL OPERON ANTITERMINATOR"/>
    <property type="match status" value="1"/>
</dbReference>
<dbReference type="GO" id="GO:0008982">
    <property type="term" value="F:protein-N(PI)-phosphohistidine-sugar phosphotransferase activity"/>
    <property type="evidence" value="ECO:0007669"/>
    <property type="project" value="InterPro"/>
</dbReference>
<evidence type="ECO:0000256" key="4">
    <source>
        <dbReference type="SAM" id="MobiDB-lite"/>
    </source>
</evidence>
<dbReference type="InterPro" id="IPR050661">
    <property type="entry name" value="BglG_antiterminators"/>
</dbReference>
<dbReference type="PANTHER" id="PTHR30185:SF18">
    <property type="entry name" value="TRANSCRIPTIONAL REGULATOR MTLR"/>
    <property type="match status" value="1"/>
</dbReference>
<dbReference type="Proteomes" id="UP000194267">
    <property type="component" value="Unassembled WGS sequence"/>
</dbReference>
<reference evidence="6" key="1">
    <citation type="submission" date="2016-04" db="EMBL/GenBank/DDBJ databases">
        <authorList>
            <person name="Antunes L.P."/>
            <person name="Martins L.F."/>
            <person name="Pereira R.V."/>
            <person name="Thomas A.M."/>
            <person name="Barbosa D."/>
            <person name="Nascimento L."/>
            <person name="Silva G.M."/>
            <person name="Condomitti G.W."/>
            <person name="Digiampietri L.A."/>
            <person name="Lombardi K.C."/>
            <person name="Ramos P.L."/>
            <person name="Quaggio R.B."/>
            <person name="Oliveira J.C."/>
            <person name="Pascon R.C."/>
            <person name="Cruz J.B."/>
            <person name="Silva A.M."/>
            <person name="Setubal J.C."/>
        </authorList>
    </citation>
    <scope>NUCLEOTIDE SEQUENCE [LARGE SCALE GENOMIC DNA]</scope>
</reference>
<organism evidence="5 6">
    <name type="scientific">Symbiobacterium thermophilum</name>
    <dbReference type="NCBI Taxonomy" id="2734"/>
    <lineage>
        <taxon>Bacteria</taxon>
        <taxon>Bacillati</taxon>
        <taxon>Bacillota</taxon>
        <taxon>Clostridia</taxon>
        <taxon>Eubacteriales</taxon>
        <taxon>Symbiobacteriaceae</taxon>
        <taxon>Symbiobacterium</taxon>
    </lineage>
</organism>
<gene>
    <name evidence="5" type="ORF">A6D92_11705</name>
</gene>
<name>A0A1Y2T6S8_SYMTR</name>
<dbReference type="GO" id="GO:0009401">
    <property type="term" value="P:phosphoenolpyruvate-dependent sugar phosphotransferase system"/>
    <property type="evidence" value="ECO:0007669"/>
    <property type="project" value="InterPro"/>
</dbReference>